<dbReference type="AlphaFoldDB" id="A0A5C3QFW0"/>
<gene>
    <name evidence="1" type="ORF">BDV98DRAFT_568881</name>
</gene>
<keyword evidence="2" id="KW-1185">Reference proteome</keyword>
<organism evidence="1 2">
    <name type="scientific">Pterulicium gracile</name>
    <dbReference type="NCBI Taxonomy" id="1884261"/>
    <lineage>
        <taxon>Eukaryota</taxon>
        <taxon>Fungi</taxon>
        <taxon>Dikarya</taxon>
        <taxon>Basidiomycota</taxon>
        <taxon>Agaricomycotina</taxon>
        <taxon>Agaricomycetes</taxon>
        <taxon>Agaricomycetidae</taxon>
        <taxon>Agaricales</taxon>
        <taxon>Pleurotineae</taxon>
        <taxon>Pterulaceae</taxon>
        <taxon>Pterulicium</taxon>
    </lineage>
</organism>
<evidence type="ECO:0000313" key="1">
    <source>
        <dbReference type="EMBL" id="TFL00886.1"/>
    </source>
</evidence>
<reference evidence="1 2" key="1">
    <citation type="journal article" date="2019" name="Nat. Ecol. Evol.">
        <title>Megaphylogeny resolves global patterns of mushroom evolution.</title>
        <authorList>
            <person name="Varga T."/>
            <person name="Krizsan K."/>
            <person name="Foldi C."/>
            <person name="Dima B."/>
            <person name="Sanchez-Garcia M."/>
            <person name="Sanchez-Ramirez S."/>
            <person name="Szollosi G.J."/>
            <person name="Szarkandi J.G."/>
            <person name="Papp V."/>
            <person name="Albert L."/>
            <person name="Andreopoulos W."/>
            <person name="Angelini C."/>
            <person name="Antonin V."/>
            <person name="Barry K.W."/>
            <person name="Bougher N.L."/>
            <person name="Buchanan P."/>
            <person name="Buyck B."/>
            <person name="Bense V."/>
            <person name="Catcheside P."/>
            <person name="Chovatia M."/>
            <person name="Cooper J."/>
            <person name="Damon W."/>
            <person name="Desjardin D."/>
            <person name="Finy P."/>
            <person name="Geml J."/>
            <person name="Haridas S."/>
            <person name="Hughes K."/>
            <person name="Justo A."/>
            <person name="Karasinski D."/>
            <person name="Kautmanova I."/>
            <person name="Kiss B."/>
            <person name="Kocsube S."/>
            <person name="Kotiranta H."/>
            <person name="LaButti K.M."/>
            <person name="Lechner B.E."/>
            <person name="Liimatainen K."/>
            <person name="Lipzen A."/>
            <person name="Lukacs Z."/>
            <person name="Mihaltcheva S."/>
            <person name="Morgado L.N."/>
            <person name="Niskanen T."/>
            <person name="Noordeloos M.E."/>
            <person name="Ohm R.A."/>
            <person name="Ortiz-Santana B."/>
            <person name="Ovrebo C."/>
            <person name="Racz N."/>
            <person name="Riley R."/>
            <person name="Savchenko A."/>
            <person name="Shiryaev A."/>
            <person name="Soop K."/>
            <person name="Spirin V."/>
            <person name="Szebenyi C."/>
            <person name="Tomsovsky M."/>
            <person name="Tulloss R.E."/>
            <person name="Uehling J."/>
            <person name="Grigoriev I.V."/>
            <person name="Vagvolgyi C."/>
            <person name="Papp T."/>
            <person name="Martin F.M."/>
            <person name="Miettinen O."/>
            <person name="Hibbett D.S."/>
            <person name="Nagy L.G."/>
        </authorList>
    </citation>
    <scope>NUCLEOTIDE SEQUENCE [LARGE SCALE GENOMIC DNA]</scope>
    <source>
        <strain evidence="1 2">CBS 309.79</strain>
    </source>
</reference>
<accession>A0A5C3QFW0</accession>
<dbReference type="EMBL" id="ML178827">
    <property type="protein sequence ID" value="TFL00886.1"/>
    <property type="molecule type" value="Genomic_DNA"/>
</dbReference>
<protein>
    <submittedName>
        <fullName evidence="1">Uncharacterized protein</fullName>
    </submittedName>
</protein>
<proteinExistence type="predicted"/>
<dbReference type="Proteomes" id="UP000305067">
    <property type="component" value="Unassembled WGS sequence"/>
</dbReference>
<name>A0A5C3QFW0_9AGAR</name>
<evidence type="ECO:0000313" key="2">
    <source>
        <dbReference type="Proteomes" id="UP000305067"/>
    </source>
</evidence>
<sequence length="52" mass="5727">MTTAAIREADQSHNPHSFCVKRQRSCQLYIAKVPSTPLACMVKLPLQKTVGA</sequence>